<gene>
    <name evidence="1" type="ORF">FRX48_07648</name>
</gene>
<sequence length="411" mass="42871">MKKTLLLCFIHGFKGGDDTFGNFPEHLRALLSHALPNLSVAAVTYPKFETRGDLKDCVGRFREWLSNRIIDLEVASSTPSPTIDPSVRTILIGHSMGGIVAADTLLAIASDPPIVPAPSSNASQPSSAPLADDAPPAFMFPYIQGLLAFDTPYLGIAPGVVAHGAETHLKTASSAYGALSEIAGVLGWGGSAGTAANPAPSVPNAKQKALTAGPSAGANEAMAASATAGAGVPAWQRWGKVAMIAGAAGAMAAGGAAAYIKRDTITEGWTWVGSHLEFVGCLMRGEELKTRLAQVLAVKEERGVGFADLVTALGKGAAGVQQKTTTVAGGWVEIGGAGPGAGAERTFCSLPRRGEMRRGWEVVRNEKAGDEMVAHTSMFWPREHPGYYAMSERAKELIVSWVDEGWYASSE</sequence>
<dbReference type="OrthoDB" id="442243at2759"/>
<comment type="caution">
    <text evidence="1">The sequence shown here is derived from an EMBL/GenBank/DDBJ whole genome shotgun (WGS) entry which is preliminary data.</text>
</comment>
<evidence type="ECO:0000313" key="2">
    <source>
        <dbReference type="Proteomes" id="UP000324767"/>
    </source>
</evidence>
<name>A0A5M8PI80_9LECA</name>
<evidence type="ECO:0008006" key="3">
    <source>
        <dbReference type="Google" id="ProtNLM"/>
    </source>
</evidence>
<dbReference type="InterPro" id="IPR029058">
    <property type="entry name" value="AB_hydrolase_fold"/>
</dbReference>
<organism evidence="1 2">
    <name type="scientific">Lasallia pustulata</name>
    <dbReference type="NCBI Taxonomy" id="136370"/>
    <lineage>
        <taxon>Eukaryota</taxon>
        <taxon>Fungi</taxon>
        <taxon>Dikarya</taxon>
        <taxon>Ascomycota</taxon>
        <taxon>Pezizomycotina</taxon>
        <taxon>Lecanoromycetes</taxon>
        <taxon>OSLEUM clade</taxon>
        <taxon>Umbilicariomycetidae</taxon>
        <taxon>Umbilicariales</taxon>
        <taxon>Umbilicariaceae</taxon>
        <taxon>Lasallia</taxon>
    </lineage>
</organism>
<dbReference type="Proteomes" id="UP000324767">
    <property type="component" value="Unassembled WGS sequence"/>
</dbReference>
<dbReference type="Gene3D" id="3.40.50.1820">
    <property type="entry name" value="alpha/beta hydrolase"/>
    <property type="match status" value="1"/>
</dbReference>
<proteinExistence type="predicted"/>
<accession>A0A5M8PI80</accession>
<protein>
    <recommendedName>
        <fullName evidence="3">AB hydrolase-1 domain-containing protein</fullName>
    </recommendedName>
</protein>
<dbReference type="EMBL" id="VXIT01000013">
    <property type="protein sequence ID" value="KAA6408566.1"/>
    <property type="molecule type" value="Genomic_DNA"/>
</dbReference>
<evidence type="ECO:0000313" key="1">
    <source>
        <dbReference type="EMBL" id="KAA6408566.1"/>
    </source>
</evidence>
<dbReference type="SUPFAM" id="SSF53474">
    <property type="entry name" value="alpha/beta-Hydrolases"/>
    <property type="match status" value="1"/>
</dbReference>
<dbReference type="PANTHER" id="PTHR47842">
    <property type="entry name" value="EXPRESSED PROTEIN"/>
    <property type="match status" value="1"/>
</dbReference>
<reference evidence="1 2" key="1">
    <citation type="submission" date="2019-09" db="EMBL/GenBank/DDBJ databases">
        <title>The hologenome of the rock-dwelling lichen Lasallia pustulata.</title>
        <authorList>
            <person name="Greshake Tzovaras B."/>
            <person name="Segers F."/>
            <person name="Bicker A."/>
            <person name="Dal Grande F."/>
            <person name="Otte J."/>
            <person name="Hankeln T."/>
            <person name="Schmitt I."/>
            <person name="Ebersberger I."/>
        </authorList>
    </citation>
    <scope>NUCLEOTIDE SEQUENCE [LARGE SCALE GENOMIC DNA]</scope>
    <source>
        <strain evidence="1">A1-1</strain>
    </source>
</reference>
<dbReference type="PANTHER" id="PTHR47842:SF1">
    <property type="entry name" value="DUF676 DOMAIN-CONTAINING PROTEIN"/>
    <property type="match status" value="1"/>
</dbReference>
<dbReference type="AlphaFoldDB" id="A0A5M8PI80"/>